<feature type="transmembrane region" description="Helical" evidence="1">
    <location>
        <begin position="133"/>
        <end position="153"/>
    </location>
</feature>
<dbReference type="Proteomes" id="UP000429484">
    <property type="component" value="Unassembled WGS sequence"/>
</dbReference>
<accession>A0A0D4DDE7</accession>
<dbReference type="EMBL" id="CP011000">
    <property type="protein sequence ID" value="AJT61618.1"/>
    <property type="molecule type" value="Genomic_DNA"/>
</dbReference>
<keyword evidence="1" id="KW-0812">Transmembrane</keyword>
<evidence type="ECO:0000313" key="3">
    <source>
        <dbReference type="EMBL" id="MQW32234.1"/>
    </source>
</evidence>
<dbReference type="AlphaFoldDB" id="A0A0D4DDE7"/>
<evidence type="ECO:0000313" key="2">
    <source>
        <dbReference type="EMBL" id="AJT61618.1"/>
    </source>
</evidence>
<reference evidence="3" key="3">
    <citation type="submission" date="2019-10" db="EMBL/GenBank/DDBJ databases">
        <authorList>
            <person name="Sugawara M."/>
            <person name="Epstein B."/>
            <person name="Badgley B."/>
            <person name="Unno T."/>
            <person name="Xu L."/>
            <person name="Reese J."/>
            <person name="Gyaneshwar P."/>
            <person name="Denny R."/>
            <person name="Mudege J."/>
            <person name="Bharti A."/>
            <person name="Farmer A."/>
            <person name="May G."/>
            <person name="Woodward J."/>
            <person name="Medigue C."/>
            <person name="Vallenet D."/>
            <person name="Lajus A."/>
            <person name="Rouy Z."/>
            <person name="Martinez-Vaz B."/>
            <person name="Tiffin P."/>
            <person name="Young N."/>
            <person name="Sadowsky M."/>
        </authorList>
    </citation>
    <scope>NUCLEOTIDE SEQUENCE</scope>
    <source>
        <strain evidence="3">N6B1</strain>
    </source>
</reference>
<proteinExistence type="predicted"/>
<evidence type="ECO:0000256" key="1">
    <source>
        <dbReference type="SAM" id="Phobius"/>
    </source>
</evidence>
<keyword evidence="2" id="KW-0614">Plasmid</keyword>
<dbReference type="RefSeq" id="WP_003535607.1">
    <property type="nucleotide sequence ID" value="NC_019313.1"/>
</dbReference>
<evidence type="ECO:0000313" key="4">
    <source>
        <dbReference type="Proteomes" id="UP000429484"/>
    </source>
</evidence>
<feature type="transmembrane region" description="Helical" evidence="1">
    <location>
        <begin position="103"/>
        <end position="121"/>
    </location>
</feature>
<keyword evidence="1" id="KW-0472">Membrane</keyword>
<geneLocation type="plasmid" evidence="2">
    <name>pHRB800</name>
</geneLocation>
<name>A0A0D4DDE7_RHIML</name>
<dbReference type="PATRIC" id="fig|382.53.peg.6604"/>
<protein>
    <submittedName>
        <fullName evidence="2">Uncharacterized protein</fullName>
    </submittedName>
</protein>
<reference evidence="3 4" key="1">
    <citation type="journal article" date="2013" name="Genome Biol.">
        <title>Comparative genomics of the core and accessory genomes of 48 Sinorhizobium strains comprising five genospecies.</title>
        <authorList>
            <person name="Sugawara M."/>
            <person name="Epstein B."/>
            <person name="Badgley B.D."/>
            <person name="Unno T."/>
            <person name="Xu L."/>
            <person name="Reese J."/>
            <person name="Gyaneshwar P."/>
            <person name="Denny R."/>
            <person name="Mudge J."/>
            <person name="Bharti A.K."/>
            <person name="Farmer A.D."/>
            <person name="May G.D."/>
            <person name="Woodward J.E."/>
            <person name="Medigue C."/>
            <person name="Vallenet D."/>
            <person name="Lajus A."/>
            <person name="Rouy Z."/>
            <person name="Martinez-Vaz B."/>
            <person name="Tiffin P."/>
            <person name="Young N.D."/>
            <person name="Sadowsky M.J."/>
        </authorList>
    </citation>
    <scope>NUCLEOTIDE SEQUENCE [LARGE SCALE GENOMIC DNA]</scope>
    <source>
        <strain evidence="3 4">N6B1</strain>
    </source>
</reference>
<sequence length="173" mass="19688">MSDVLKTLADLSAAATAIITILYLLALLGKGVMYAISIPGRVRRKLYKPMFIVLPTPEEVAIYCVKNDNALFGSEAEWLEERRGGETRLYEAWIRKSKERIAMFYYGTYVAGALVIGRMLALNWSGTDLKKNAATGLFSFLFLYLWVAFFPLLNRPRRPKTRLSTAWPRIWNG</sequence>
<gene>
    <name evidence="3" type="ORF">GHK53_05205</name>
</gene>
<organism evidence="2">
    <name type="scientific">Rhizobium meliloti</name>
    <name type="common">Ensifer meliloti</name>
    <name type="synonym">Sinorhizobium meliloti</name>
    <dbReference type="NCBI Taxonomy" id="382"/>
    <lineage>
        <taxon>Bacteria</taxon>
        <taxon>Pseudomonadati</taxon>
        <taxon>Pseudomonadota</taxon>
        <taxon>Alphaproteobacteria</taxon>
        <taxon>Hyphomicrobiales</taxon>
        <taxon>Rhizobiaceae</taxon>
        <taxon>Sinorhizobium/Ensifer group</taxon>
        <taxon>Sinorhizobium</taxon>
    </lineage>
</organism>
<dbReference type="EMBL" id="WISR01000054">
    <property type="protein sequence ID" value="MQW32234.1"/>
    <property type="molecule type" value="Genomic_DNA"/>
</dbReference>
<reference evidence="2" key="2">
    <citation type="journal article" date="2015" name="Proc. Natl. Acad. Sci. U.S.A.">
        <title>Rhizobial peptidase HrrP cleaves host-encoded signaling peptides and mediates symbiotic compatibility.</title>
        <authorList>
            <person name="Price P.A."/>
            <person name="Tanner H.R."/>
            <person name="Dillon B.A."/>
            <person name="Shabab M."/>
            <person name="Walker G.C."/>
            <person name="Griffitts J.S."/>
        </authorList>
    </citation>
    <scope>NUCLEOTIDE SEQUENCE</scope>
    <source>
        <strain evidence="2">USDA1963</strain>
        <plasmid evidence="2">pHRB800</plasmid>
    </source>
</reference>
<feature type="transmembrane region" description="Helical" evidence="1">
    <location>
        <begin position="12"/>
        <end position="36"/>
    </location>
</feature>
<keyword evidence="1" id="KW-1133">Transmembrane helix</keyword>